<comment type="caution">
    <text evidence="2">The sequence shown here is derived from an EMBL/GenBank/DDBJ whole genome shotgun (WGS) entry which is preliminary data.</text>
</comment>
<dbReference type="InterPro" id="IPR027417">
    <property type="entry name" value="P-loop_NTPase"/>
</dbReference>
<keyword evidence="3" id="KW-1185">Reference proteome</keyword>
<protein>
    <submittedName>
        <fullName evidence="2">AAA family ATPase</fullName>
    </submittedName>
</protein>
<feature type="region of interest" description="Disordered" evidence="1">
    <location>
        <begin position="320"/>
        <end position="363"/>
    </location>
</feature>
<dbReference type="Pfam" id="PF13479">
    <property type="entry name" value="AAA_24"/>
    <property type="match status" value="1"/>
</dbReference>
<sequence>MTAHIRFIPVAEINDPLTLAIGLSGGSGTGKTYTALSMARGISEVVTGKPGGPIGYVDTENRRALHYKSAFPEMMHFDMKAVDETGKMIGFGPERWISVIDSAEAAELPVVILDSFSHAWEGVGGVLDLQAQVLDRLTGGDDSKKNQRGQLAWAEVKPRYRRLIDRIVRAKTNIIICTRAKPVMQTGFGSNAKNARATKTRREDVPWDPASDGDLMFEMTTMVILDPSAPGHPIHQIKVADQFKSLLDRRTPMGVETGRAMATWAKGQGNAQAQKELLDAARTVARGGKDAFTAHWQSLDKPDRAVVNTIMEEIQQIALDADKKQSVDDEDPFADAKPTPEEMAAAEAAAREAAEAQGREEGV</sequence>
<evidence type="ECO:0000256" key="1">
    <source>
        <dbReference type="SAM" id="MobiDB-lite"/>
    </source>
</evidence>
<feature type="region of interest" description="Disordered" evidence="1">
    <location>
        <begin position="188"/>
        <end position="210"/>
    </location>
</feature>
<dbReference type="Proteomes" id="UP001596353">
    <property type="component" value="Unassembled WGS sequence"/>
</dbReference>
<dbReference type="SUPFAM" id="SSF52540">
    <property type="entry name" value="P-loop containing nucleoside triphosphate hydrolases"/>
    <property type="match status" value="1"/>
</dbReference>
<evidence type="ECO:0000313" key="2">
    <source>
        <dbReference type="EMBL" id="MFC6760479.1"/>
    </source>
</evidence>
<dbReference type="EMBL" id="JBHSWG010000001">
    <property type="protein sequence ID" value="MFC6760479.1"/>
    <property type="molecule type" value="Genomic_DNA"/>
</dbReference>
<gene>
    <name evidence="2" type="ORF">ACFQFQ_14780</name>
</gene>
<accession>A0ABW2B4G5</accession>
<evidence type="ECO:0000313" key="3">
    <source>
        <dbReference type="Proteomes" id="UP001596353"/>
    </source>
</evidence>
<feature type="compositionally biased region" description="Basic and acidic residues" evidence="1">
    <location>
        <begin position="349"/>
        <end position="363"/>
    </location>
</feature>
<organism evidence="2 3">
    <name type="scientific">Sulfitobacter porphyrae</name>
    <dbReference type="NCBI Taxonomy" id="1246864"/>
    <lineage>
        <taxon>Bacteria</taxon>
        <taxon>Pseudomonadati</taxon>
        <taxon>Pseudomonadota</taxon>
        <taxon>Alphaproteobacteria</taxon>
        <taxon>Rhodobacterales</taxon>
        <taxon>Roseobacteraceae</taxon>
        <taxon>Sulfitobacter</taxon>
    </lineage>
</organism>
<proteinExistence type="predicted"/>
<reference evidence="3" key="1">
    <citation type="journal article" date="2019" name="Int. J. Syst. Evol. Microbiol.">
        <title>The Global Catalogue of Microorganisms (GCM) 10K type strain sequencing project: providing services to taxonomists for standard genome sequencing and annotation.</title>
        <authorList>
            <consortium name="The Broad Institute Genomics Platform"/>
            <consortium name="The Broad Institute Genome Sequencing Center for Infectious Disease"/>
            <person name="Wu L."/>
            <person name="Ma J."/>
        </authorList>
    </citation>
    <scope>NUCLEOTIDE SEQUENCE [LARGE SCALE GENOMIC DNA]</scope>
    <source>
        <strain evidence="3">CCUG 66188</strain>
    </source>
</reference>
<name>A0ABW2B4G5_9RHOB</name>